<evidence type="ECO:0000313" key="1">
    <source>
        <dbReference type="EMBL" id="MEP0865982.1"/>
    </source>
</evidence>
<dbReference type="InterPro" id="IPR052705">
    <property type="entry name" value="Gliding_Motility_GTPase"/>
</dbReference>
<keyword evidence="2" id="KW-1185">Reference proteome</keyword>
<proteinExistence type="predicted"/>
<accession>A0ABV0JRE8</accession>
<dbReference type="PANTHER" id="PTHR42708:SF1">
    <property type="entry name" value="GLIDING MOTILITY PROTEIN MGLA"/>
    <property type="match status" value="1"/>
</dbReference>
<sequence>MELMRLIVTGTVGAGKSTLVRSVSEIEVVDTDRQTTDKTSSVKEKTTIALDFGRLNFGPDMAVHLYGTPGHARFDFMWDLLIQRAHAYILLVAADRPGDFRQARQLLAFMEQRVQIPVVIGLTHTDCPGAWSKKDVAIALGYANKIKRPPIVIVNPAEKASVVQALITLVNQFNSKKSAAFSKKRSKAA</sequence>
<gene>
    <name evidence="1" type="ORF">NDI37_16055</name>
</gene>
<organism evidence="1 2">
    <name type="scientific">Funiculus sociatus GB2-A5</name>
    <dbReference type="NCBI Taxonomy" id="2933946"/>
    <lineage>
        <taxon>Bacteria</taxon>
        <taxon>Bacillati</taxon>
        <taxon>Cyanobacteriota</taxon>
        <taxon>Cyanophyceae</taxon>
        <taxon>Coleofasciculales</taxon>
        <taxon>Coleofasciculaceae</taxon>
        <taxon>Funiculus</taxon>
    </lineage>
</organism>
<name>A0ABV0JRE8_9CYAN</name>
<evidence type="ECO:0000313" key="2">
    <source>
        <dbReference type="Proteomes" id="UP001442494"/>
    </source>
</evidence>
<comment type="caution">
    <text evidence="1">The sequence shown here is derived from an EMBL/GenBank/DDBJ whole genome shotgun (WGS) entry which is preliminary data.</text>
</comment>
<dbReference type="PANTHER" id="PTHR42708">
    <property type="entry name" value="ATP/GTP-BINDING PROTEIN-RELATED"/>
    <property type="match status" value="1"/>
</dbReference>
<reference evidence="1 2" key="1">
    <citation type="submission" date="2022-04" db="EMBL/GenBank/DDBJ databases">
        <title>Positive selection, recombination, and allopatry shape intraspecific diversity of widespread and dominant cyanobacteria.</title>
        <authorList>
            <person name="Wei J."/>
            <person name="Shu W."/>
            <person name="Hu C."/>
        </authorList>
    </citation>
    <scope>NUCLEOTIDE SEQUENCE [LARGE SCALE GENOMIC DNA]</scope>
    <source>
        <strain evidence="1 2">GB2-A5</strain>
    </source>
</reference>
<protein>
    <submittedName>
        <fullName evidence="1">GTPase</fullName>
    </submittedName>
</protein>
<dbReference type="RefSeq" id="WP_190418010.1">
    <property type="nucleotide sequence ID" value="NZ_JAMPKK010000035.1"/>
</dbReference>
<dbReference type="InterPro" id="IPR027417">
    <property type="entry name" value="P-loop_NTPase"/>
</dbReference>
<dbReference type="EMBL" id="JAMPKK010000035">
    <property type="protein sequence ID" value="MEP0865982.1"/>
    <property type="molecule type" value="Genomic_DNA"/>
</dbReference>
<dbReference type="CDD" id="cd00882">
    <property type="entry name" value="Ras_like_GTPase"/>
    <property type="match status" value="1"/>
</dbReference>
<dbReference type="SUPFAM" id="SSF52540">
    <property type="entry name" value="P-loop containing nucleoside triphosphate hydrolases"/>
    <property type="match status" value="1"/>
</dbReference>
<dbReference type="Proteomes" id="UP001442494">
    <property type="component" value="Unassembled WGS sequence"/>
</dbReference>
<dbReference type="Gene3D" id="3.40.50.300">
    <property type="entry name" value="P-loop containing nucleotide triphosphate hydrolases"/>
    <property type="match status" value="1"/>
</dbReference>